<comment type="caution">
    <text evidence="2">The sequence shown here is derived from an EMBL/GenBank/DDBJ whole genome shotgun (WGS) entry which is preliminary data.</text>
</comment>
<feature type="transmembrane region" description="Helical" evidence="1">
    <location>
        <begin position="120"/>
        <end position="140"/>
    </location>
</feature>
<feature type="transmembrane region" description="Helical" evidence="1">
    <location>
        <begin position="172"/>
        <end position="199"/>
    </location>
</feature>
<keyword evidence="1" id="KW-1133">Transmembrane helix</keyword>
<dbReference type="EMBL" id="MEWG01000005">
    <property type="protein sequence ID" value="OGC78213.1"/>
    <property type="molecule type" value="Genomic_DNA"/>
</dbReference>
<feature type="transmembrane region" description="Helical" evidence="1">
    <location>
        <begin position="28"/>
        <end position="54"/>
    </location>
</feature>
<dbReference type="AlphaFoldDB" id="A0A1F4XAX1"/>
<proteinExistence type="predicted"/>
<reference evidence="2 3" key="1">
    <citation type="journal article" date="2016" name="Nat. Commun.">
        <title>Thousands of microbial genomes shed light on interconnected biogeochemical processes in an aquifer system.</title>
        <authorList>
            <person name="Anantharaman K."/>
            <person name="Brown C.T."/>
            <person name="Hug L.A."/>
            <person name="Sharon I."/>
            <person name="Castelle C.J."/>
            <person name="Probst A.J."/>
            <person name="Thomas B.C."/>
            <person name="Singh A."/>
            <person name="Wilkins M.J."/>
            <person name="Karaoz U."/>
            <person name="Brodie E.L."/>
            <person name="Williams K.H."/>
            <person name="Hubbard S.S."/>
            <person name="Banfield J.F."/>
        </authorList>
    </citation>
    <scope>NUCLEOTIDE SEQUENCE [LARGE SCALE GENOMIC DNA]</scope>
</reference>
<evidence type="ECO:0000313" key="3">
    <source>
        <dbReference type="Proteomes" id="UP000176815"/>
    </source>
</evidence>
<gene>
    <name evidence="2" type="ORF">A2619_02620</name>
</gene>
<sequence length="309" mass="34244">MNTQTFIGFREAVKKAFDLSFVNQNLGYYVKVILLVNVIFALVAGIFMVPLFFVQAKTSVDRANSFTSSFNTNQQLKIDELNAVENLSDGTFTPDDFTQPTQNTTFDTAYSSNYESSTPFVLIATLVGMVVAFVVAMMQYNVSIMTALNIYNSNLAGIKGMLKTALFRSLSMFFLLVVYGLVILIGLLLFIIPGIVFAVRFGFAPYVMLDENKGALASMKESWRLVKGNTLNVYLKLIGFTITIWFLALLLSPVLALGMYTGISALLLFIGQLVFMLFSVVLYKDLKRIKTAPEPFATPQVTPETVATL</sequence>
<dbReference type="Proteomes" id="UP000176815">
    <property type="component" value="Unassembled WGS sequence"/>
</dbReference>
<feature type="transmembrane region" description="Helical" evidence="1">
    <location>
        <begin position="233"/>
        <end position="256"/>
    </location>
</feature>
<accession>A0A1F4XAX1</accession>
<feature type="transmembrane region" description="Helical" evidence="1">
    <location>
        <begin position="262"/>
        <end position="283"/>
    </location>
</feature>
<evidence type="ECO:0000256" key="1">
    <source>
        <dbReference type="SAM" id="Phobius"/>
    </source>
</evidence>
<protein>
    <recommendedName>
        <fullName evidence="4">Glycerophosphoryl diester phosphodiesterase membrane domain-containing protein</fullName>
    </recommendedName>
</protein>
<keyword evidence="1" id="KW-0472">Membrane</keyword>
<name>A0A1F4XAX1_UNCKA</name>
<keyword evidence="1" id="KW-0812">Transmembrane</keyword>
<evidence type="ECO:0008006" key="4">
    <source>
        <dbReference type="Google" id="ProtNLM"/>
    </source>
</evidence>
<evidence type="ECO:0000313" key="2">
    <source>
        <dbReference type="EMBL" id="OGC78213.1"/>
    </source>
</evidence>
<organism evidence="2 3">
    <name type="scientific">candidate division WWE3 bacterium RIFOXYD1_FULL_39_9</name>
    <dbReference type="NCBI Taxonomy" id="1802649"/>
    <lineage>
        <taxon>Bacteria</taxon>
        <taxon>Katanobacteria</taxon>
    </lineage>
</organism>